<dbReference type="InterPro" id="IPR036047">
    <property type="entry name" value="F-box-like_dom_sf"/>
</dbReference>
<sequence length="187" mass="21798">FCLLCLVNSSFQMTNYRACISTSSNQIRGKPTYKKARPNVKLEDLPQDVLCTILSKLPAKEISRASVLSRDWRYVPDICCYKLCFASAAGCCRDSFPRKEYCQYMQKFISDVNAVVRNSHGKVVEEFNVKFEFDIMLLAHLNNWVDLLCHHRQRTLRSTYVLLTRQFGMLAVTYFHFTSWILKAYHV</sequence>
<dbReference type="PANTHER" id="PTHR31639">
    <property type="entry name" value="F-BOX PROTEIN-LIKE"/>
    <property type="match status" value="1"/>
</dbReference>
<protein>
    <recommendedName>
        <fullName evidence="1">F-box domain-containing protein</fullName>
    </recommendedName>
</protein>
<dbReference type="Proteomes" id="UP000015105">
    <property type="component" value="Chromosome 3D"/>
</dbReference>
<proteinExistence type="predicted"/>
<evidence type="ECO:0000313" key="3">
    <source>
        <dbReference type="Proteomes" id="UP000015105"/>
    </source>
</evidence>
<reference evidence="2" key="4">
    <citation type="submission" date="2019-03" db="UniProtKB">
        <authorList>
            <consortium name="EnsemblPlants"/>
        </authorList>
    </citation>
    <scope>IDENTIFICATION</scope>
</reference>
<organism evidence="2 3">
    <name type="scientific">Aegilops tauschii subsp. strangulata</name>
    <name type="common">Goatgrass</name>
    <dbReference type="NCBI Taxonomy" id="200361"/>
    <lineage>
        <taxon>Eukaryota</taxon>
        <taxon>Viridiplantae</taxon>
        <taxon>Streptophyta</taxon>
        <taxon>Embryophyta</taxon>
        <taxon>Tracheophyta</taxon>
        <taxon>Spermatophyta</taxon>
        <taxon>Magnoliopsida</taxon>
        <taxon>Liliopsida</taxon>
        <taxon>Poales</taxon>
        <taxon>Poaceae</taxon>
        <taxon>BOP clade</taxon>
        <taxon>Pooideae</taxon>
        <taxon>Triticodae</taxon>
        <taxon>Triticeae</taxon>
        <taxon>Triticinae</taxon>
        <taxon>Aegilops</taxon>
    </lineage>
</organism>
<feature type="domain" description="F-box" evidence="1">
    <location>
        <begin position="39"/>
        <end position="75"/>
    </location>
</feature>
<dbReference type="PROSITE" id="PS50181">
    <property type="entry name" value="FBOX"/>
    <property type="match status" value="1"/>
</dbReference>
<dbReference type="PANTHER" id="PTHR31639:SF202">
    <property type="entry name" value="OS06G0204600 PROTEIN"/>
    <property type="match status" value="1"/>
</dbReference>
<evidence type="ECO:0000259" key="1">
    <source>
        <dbReference type="PROSITE" id="PS50181"/>
    </source>
</evidence>
<evidence type="ECO:0000313" key="2">
    <source>
        <dbReference type="EnsemblPlants" id="AET3Gv20605200.4"/>
    </source>
</evidence>
<keyword evidence="3" id="KW-1185">Reference proteome</keyword>
<dbReference type="Gene3D" id="1.20.1280.50">
    <property type="match status" value="1"/>
</dbReference>
<dbReference type="AlphaFoldDB" id="A0A453F869"/>
<reference evidence="2" key="3">
    <citation type="journal article" date="2017" name="Nature">
        <title>Genome sequence of the progenitor of the wheat D genome Aegilops tauschii.</title>
        <authorList>
            <person name="Luo M.C."/>
            <person name="Gu Y.Q."/>
            <person name="Puiu D."/>
            <person name="Wang H."/>
            <person name="Twardziok S.O."/>
            <person name="Deal K.R."/>
            <person name="Huo N."/>
            <person name="Zhu T."/>
            <person name="Wang L."/>
            <person name="Wang Y."/>
            <person name="McGuire P.E."/>
            <person name="Liu S."/>
            <person name="Long H."/>
            <person name="Ramasamy R.K."/>
            <person name="Rodriguez J.C."/>
            <person name="Van S.L."/>
            <person name="Yuan L."/>
            <person name="Wang Z."/>
            <person name="Xia Z."/>
            <person name="Xiao L."/>
            <person name="Anderson O.D."/>
            <person name="Ouyang S."/>
            <person name="Liang Y."/>
            <person name="Zimin A.V."/>
            <person name="Pertea G."/>
            <person name="Qi P."/>
            <person name="Bennetzen J.L."/>
            <person name="Dai X."/>
            <person name="Dawson M.W."/>
            <person name="Muller H.G."/>
            <person name="Kugler K."/>
            <person name="Rivarola-Duarte L."/>
            <person name="Spannagl M."/>
            <person name="Mayer K.F.X."/>
            <person name="Lu F.H."/>
            <person name="Bevan M.W."/>
            <person name="Leroy P."/>
            <person name="Li P."/>
            <person name="You F.M."/>
            <person name="Sun Q."/>
            <person name="Liu Z."/>
            <person name="Lyons E."/>
            <person name="Wicker T."/>
            <person name="Salzberg S.L."/>
            <person name="Devos K.M."/>
            <person name="Dvorak J."/>
        </authorList>
    </citation>
    <scope>NUCLEOTIDE SEQUENCE [LARGE SCALE GENOMIC DNA]</scope>
    <source>
        <strain evidence="2">cv. AL8/78</strain>
    </source>
</reference>
<dbReference type="EnsemblPlants" id="AET3Gv20605200.4">
    <property type="protein sequence ID" value="AET3Gv20605200.4"/>
    <property type="gene ID" value="AET3Gv20605200"/>
</dbReference>
<dbReference type="Pfam" id="PF00646">
    <property type="entry name" value="F-box"/>
    <property type="match status" value="1"/>
</dbReference>
<dbReference type="InterPro" id="IPR001810">
    <property type="entry name" value="F-box_dom"/>
</dbReference>
<dbReference type="Gramene" id="AET3Gv20605200.4">
    <property type="protein sequence ID" value="AET3Gv20605200.4"/>
    <property type="gene ID" value="AET3Gv20605200"/>
</dbReference>
<dbReference type="InterPro" id="IPR053781">
    <property type="entry name" value="F-box_AtFBL13-like"/>
</dbReference>
<accession>A0A453F869</accession>
<dbReference type="SUPFAM" id="SSF81383">
    <property type="entry name" value="F-box domain"/>
    <property type="match status" value="1"/>
</dbReference>
<reference evidence="2" key="5">
    <citation type="journal article" date="2021" name="G3 (Bethesda)">
        <title>Aegilops tauschii genome assembly Aet v5.0 features greater sequence contiguity and improved annotation.</title>
        <authorList>
            <person name="Wang L."/>
            <person name="Zhu T."/>
            <person name="Rodriguez J.C."/>
            <person name="Deal K.R."/>
            <person name="Dubcovsky J."/>
            <person name="McGuire P.E."/>
            <person name="Lux T."/>
            <person name="Spannagl M."/>
            <person name="Mayer K.F.X."/>
            <person name="Baldrich P."/>
            <person name="Meyers B.C."/>
            <person name="Huo N."/>
            <person name="Gu Y.Q."/>
            <person name="Zhou H."/>
            <person name="Devos K.M."/>
            <person name="Bennetzen J.L."/>
            <person name="Unver T."/>
            <person name="Budak H."/>
            <person name="Gulick P.J."/>
            <person name="Galiba G."/>
            <person name="Kalapos B."/>
            <person name="Nelson D.R."/>
            <person name="Li P."/>
            <person name="You F.M."/>
            <person name="Luo M.C."/>
            <person name="Dvorak J."/>
        </authorList>
    </citation>
    <scope>NUCLEOTIDE SEQUENCE [LARGE SCALE GENOMIC DNA]</scope>
    <source>
        <strain evidence="2">cv. AL8/78</strain>
    </source>
</reference>
<name>A0A453F869_AEGTS</name>
<reference evidence="3" key="2">
    <citation type="journal article" date="2017" name="Nat. Plants">
        <title>The Aegilops tauschii genome reveals multiple impacts of transposons.</title>
        <authorList>
            <person name="Zhao G."/>
            <person name="Zou C."/>
            <person name="Li K."/>
            <person name="Wang K."/>
            <person name="Li T."/>
            <person name="Gao L."/>
            <person name="Zhang X."/>
            <person name="Wang H."/>
            <person name="Yang Z."/>
            <person name="Liu X."/>
            <person name="Jiang W."/>
            <person name="Mao L."/>
            <person name="Kong X."/>
            <person name="Jiao Y."/>
            <person name="Jia J."/>
        </authorList>
    </citation>
    <scope>NUCLEOTIDE SEQUENCE [LARGE SCALE GENOMIC DNA]</scope>
    <source>
        <strain evidence="3">cv. AL8/78</strain>
    </source>
</reference>
<reference evidence="3" key="1">
    <citation type="journal article" date="2014" name="Science">
        <title>Ancient hybridizations among the ancestral genomes of bread wheat.</title>
        <authorList>
            <consortium name="International Wheat Genome Sequencing Consortium,"/>
            <person name="Marcussen T."/>
            <person name="Sandve S.R."/>
            <person name="Heier L."/>
            <person name="Spannagl M."/>
            <person name="Pfeifer M."/>
            <person name="Jakobsen K.S."/>
            <person name="Wulff B.B."/>
            <person name="Steuernagel B."/>
            <person name="Mayer K.F."/>
            <person name="Olsen O.A."/>
        </authorList>
    </citation>
    <scope>NUCLEOTIDE SEQUENCE [LARGE SCALE GENOMIC DNA]</scope>
    <source>
        <strain evidence="3">cv. AL8/78</strain>
    </source>
</reference>
<dbReference type="CDD" id="cd22160">
    <property type="entry name" value="F-box_AtFBL13-like"/>
    <property type="match status" value="1"/>
</dbReference>
<dbReference type="SMART" id="SM00256">
    <property type="entry name" value="FBOX"/>
    <property type="match status" value="1"/>
</dbReference>